<dbReference type="GO" id="GO:0005524">
    <property type="term" value="F:ATP binding"/>
    <property type="evidence" value="ECO:0007669"/>
    <property type="project" value="UniProtKB-UniRule"/>
</dbReference>
<accession>A0A084Q836</accession>
<proteinExistence type="predicted"/>
<dbReference type="GO" id="GO:0046872">
    <property type="term" value="F:metal ion binding"/>
    <property type="evidence" value="ECO:0007669"/>
    <property type="project" value="InterPro"/>
</dbReference>
<evidence type="ECO:0000313" key="6">
    <source>
        <dbReference type="EMBL" id="KFA60121.1"/>
    </source>
</evidence>
<evidence type="ECO:0000313" key="7">
    <source>
        <dbReference type="Proteomes" id="UP000028524"/>
    </source>
</evidence>
<keyword evidence="7" id="KW-1185">Reference proteome</keyword>
<dbReference type="InterPro" id="IPR041472">
    <property type="entry name" value="BL00235/CARNS1_N"/>
</dbReference>
<dbReference type="STRING" id="1283841.A0A084Q836"/>
<organism evidence="6 7">
    <name type="scientific">Stachybotrys chlorohalonatus (strain IBT 40285)</name>
    <dbReference type="NCBI Taxonomy" id="1283841"/>
    <lineage>
        <taxon>Eukaryota</taxon>
        <taxon>Fungi</taxon>
        <taxon>Dikarya</taxon>
        <taxon>Ascomycota</taxon>
        <taxon>Pezizomycotina</taxon>
        <taxon>Sordariomycetes</taxon>
        <taxon>Hypocreomycetidae</taxon>
        <taxon>Hypocreales</taxon>
        <taxon>Stachybotryaceae</taxon>
        <taxon>Stachybotrys</taxon>
    </lineage>
</organism>
<dbReference type="PANTHER" id="PTHR43585">
    <property type="entry name" value="FUMIPYRROLE BIOSYNTHESIS PROTEIN C"/>
    <property type="match status" value="1"/>
</dbReference>
<dbReference type="AlphaFoldDB" id="A0A084Q836"/>
<dbReference type="GO" id="GO:0016874">
    <property type="term" value="F:ligase activity"/>
    <property type="evidence" value="ECO:0007669"/>
    <property type="project" value="UniProtKB-KW"/>
</dbReference>
<dbReference type="InterPro" id="IPR011761">
    <property type="entry name" value="ATP-grasp"/>
</dbReference>
<evidence type="ECO:0000256" key="1">
    <source>
        <dbReference type="ARBA" id="ARBA00022598"/>
    </source>
</evidence>
<dbReference type="OMA" id="TIERFYM"/>
<evidence type="ECO:0000256" key="4">
    <source>
        <dbReference type="PROSITE-ProRule" id="PRU00409"/>
    </source>
</evidence>
<feature type="non-terminal residue" evidence="6">
    <location>
        <position position="652"/>
    </location>
</feature>
<dbReference type="Gene3D" id="3.40.50.20">
    <property type="match status" value="1"/>
</dbReference>
<dbReference type="PROSITE" id="PS50975">
    <property type="entry name" value="ATP_GRASP"/>
    <property type="match status" value="1"/>
</dbReference>
<dbReference type="OrthoDB" id="434648at2759"/>
<dbReference type="PANTHER" id="PTHR43585:SF2">
    <property type="entry name" value="ATP-GRASP ENZYME FSQD"/>
    <property type="match status" value="1"/>
</dbReference>
<dbReference type="InterPro" id="IPR052032">
    <property type="entry name" value="ATP-dep_AA_Ligase"/>
</dbReference>
<gene>
    <name evidence="6" type="ORF">S40285_09526</name>
</gene>
<dbReference type="InParanoid" id="A0A084Q836"/>
<protein>
    <recommendedName>
        <fullName evidence="5">ATP-grasp domain-containing protein</fullName>
    </recommendedName>
</protein>
<sequence length="652" mass="72620">MPHSEHTEGLPLLKGEFVVRDGDRAGLVRVIRKDSYVPKGSIQTLDLELIPSQDAGLDLNKQGPARHWALLERALVHAGSSERVRIRLVFAAEDGYVIRCDFLKRRMEGCIYMDGVKSFLSPLQHVSGFTPGSHSNLHEVDIVYLLSKAVGAVIGKVDLADDADLFDGLDREMSLRLSFPWLTKDPIERRRIVWVQGRENFESIRRAYEAAWALGITLVIVDQAGHWLEDDAGPYAYLREAFVPCSIDVDAGFPDRLVDVVRGYPAKVDGLVTISDVRLPSIAKACEMLGLPTEPYESYRMAGDKGTTRLMEDKQPGDFTAVVASEEEFDEVLAQHGGELPFPLIVKPCLGWNSDCVAKLRGAVRRACGRHANAPTRTTRAVIEPYIPGPEVDANFIFLDGEVLFYQVSDDFPSTGDTLAVARTKEAAAAPNFMETIMLLPSGLPDDEQLVLRESLKESIFRQGFRSGVIHCEARVRDSRTVYRAREDNGLMDLHMAEEPPAAEPSCYLHEINARPPGYFSSMSVILTHGVDYYAVRMLFSLGVDASRERIRALSVPFGHPRNSQYTLGIAVFPGEGTGVMETEDAIAEMMDAHPETRPWLADWQTMRKGGAKVFGPGENELWYVGYASVVSRESRKECLERVAHVKERFTY</sequence>
<dbReference type="Proteomes" id="UP000028524">
    <property type="component" value="Unassembled WGS sequence"/>
</dbReference>
<keyword evidence="3 4" id="KW-0067">ATP-binding</keyword>
<evidence type="ECO:0000259" key="5">
    <source>
        <dbReference type="PROSITE" id="PS50975"/>
    </source>
</evidence>
<keyword evidence="1" id="KW-0436">Ligase</keyword>
<evidence type="ECO:0000256" key="2">
    <source>
        <dbReference type="ARBA" id="ARBA00022741"/>
    </source>
</evidence>
<dbReference type="HOGENOM" id="CLU_017280_0_0_1"/>
<keyword evidence="2 4" id="KW-0547">Nucleotide-binding</keyword>
<dbReference type="EMBL" id="KL661912">
    <property type="protein sequence ID" value="KFA60121.1"/>
    <property type="molecule type" value="Genomic_DNA"/>
</dbReference>
<name>A0A084Q836_STAC4</name>
<dbReference type="Pfam" id="PF18130">
    <property type="entry name" value="ATPgrasp_N"/>
    <property type="match status" value="1"/>
</dbReference>
<feature type="domain" description="ATP-grasp" evidence="5">
    <location>
        <begin position="307"/>
        <end position="542"/>
    </location>
</feature>
<dbReference type="Gene3D" id="3.30.470.20">
    <property type="entry name" value="ATP-grasp fold, B domain"/>
    <property type="match status" value="1"/>
</dbReference>
<dbReference type="SUPFAM" id="SSF56059">
    <property type="entry name" value="Glutathione synthetase ATP-binding domain-like"/>
    <property type="match status" value="1"/>
</dbReference>
<evidence type="ECO:0000256" key="3">
    <source>
        <dbReference type="ARBA" id="ARBA00022840"/>
    </source>
</evidence>
<reference evidence="6 7" key="1">
    <citation type="journal article" date="2014" name="BMC Genomics">
        <title>Comparative genome sequencing reveals chemotype-specific gene clusters in the toxigenic black mold Stachybotrys.</title>
        <authorList>
            <person name="Semeiks J."/>
            <person name="Borek D."/>
            <person name="Otwinowski Z."/>
            <person name="Grishin N.V."/>
        </authorList>
    </citation>
    <scope>NUCLEOTIDE SEQUENCE [LARGE SCALE GENOMIC DNA]</scope>
    <source>
        <strain evidence="6 7">IBT 40285</strain>
    </source>
</reference>